<organism evidence="2 3">
    <name type="scientific">Peribacillus asahii</name>
    <dbReference type="NCBI Taxonomy" id="228899"/>
    <lineage>
        <taxon>Bacteria</taxon>
        <taxon>Bacillati</taxon>
        <taxon>Bacillota</taxon>
        <taxon>Bacilli</taxon>
        <taxon>Bacillales</taxon>
        <taxon>Bacillaceae</taxon>
        <taxon>Peribacillus</taxon>
    </lineage>
</organism>
<feature type="transmembrane region" description="Helical" evidence="1">
    <location>
        <begin position="55"/>
        <end position="78"/>
    </location>
</feature>
<accession>A0A398B9F4</accession>
<keyword evidence="1" id="KW-0472">Membrane</keyword>
<gene>
    <name evidence="2" type="ORF">D1953_09005</name>
</gene>
<reference evidence="2 3" key="1">
    <citation type="submission" date="2018-08" db="EMBL/GenBank/DDBJ databases">
        <title>Bacillus jemisoniae sp. nov., Bacillus chryseoplanitiae sp. nov., Bacillus resnikiae sp. nov., and Bacillus frankliniae sp. nov., isolated from Viking spacecraft and associated surfaces.</title>
        <authorList>
            <person name="Seuylemezian A."/>
            <person name="Vaishampayan P."/>
        </authorList>
    </citation>
    <scope>NUCLEOTIDE SEQUENCE [LARGE SCALE GENOMIC DNA]</scope>
    <source>
        <strain evidence="2 3">MA001</strain>
    </source>
</reference>
<keyword evidence="1" id="KW-1133">Transmembrane helix</keyword>
<evidence type="ECO:0000256" key="1">
    <source>
        <dbReference type="SAM" id="Phobius"/>
    </source>
</evidence>
<dbReference type="AlphaFoldDB" id="A0A398B9F4"/>
<evidence type="ECO:0008006" key="4">
    <source>
        <dbReference type="Google" id="ProtNLM"/>
    </source>
</evidence>
<dbReference type="Proteomes" id="UP000266016">
    <property type="component" value="Unassembled WGS sequence"/>
</dbReference>
<keyword evidence="3" id="KW-1185">Reference proteome</keyword>
<evidence type="ECO:0000313" key="3">
    <source>
        <dbReference type="Proteomes" id="UP000266016"/>
    </source>
</evidence>
<proteinExistence type="predicted"/>
<dbReference type="RefSeq" id="WP_119116847.1">
    <property type="nucleotide sequence ID" value="NZ_QWVS01000015.1"/>
</dbReference>
<keyword evidence="1" id="KW-0812">Transmembrane</keyword>
<comment type="caution">
    <text evidence="2">The sequence shown here is derived from an EMBL/GenBank/DDBJ whole genome shotgun (WGS) entry which is preliminary data.</text>
</comment>
<dbReference type="Pfam" id="PF14007">
    <property type="entry name" value="YtpI"/>
    <property type="match status" value="1"/>
</dbReference>
<protein>
    <recommendedName>
        <fullName evidence="4">YtpI-like protein</fullName>
    </recommendedName>
</protein>
<evidence type="ECO:0000313" key="2">
    <source>
        <dbReference type="EMBL" id="RID86457.1"/>
    </source>
</evidence>
<name>A0A398B9F4_9BACI</name>
<dbReference type="EMBL" id="QWVS01000015">
    <property type="protein sequence ID" value="RID86457.1"/>
    <property type="molecule type" value="Genomic_DNA"/>
</dbReference>
<sequence length="103" mass="11706">MPIFVVLIIVSLALYVFFKVKSLRTRLPMEKKWISSKSSMALGSFVTFFGINQLFLFQSMVTYIVAGIFIVIGSINLIGGYKMYKYYLPYAIDEAEAIVQQKG</sequence>
<dbReference type="InterPro" id="IPR025618">
    <property type="entry name" value="YtpI"/>
</dbReference>